<keyword evidence="1" id="KW-0812">Transmembrane</keyword>
<evidence type="ECO:0000313" key="3">
    <source>
        <dbReference type="Proteomes" id="UP000002217"/>
    </source>
</evidence>
<keyword evidence="3" id="KW-1185">Reference proteome</keyword>
<dbReference type="RefSeq" id="WP_015757474.1">
    <property type="nucleotide sequence ID" value="NC_013216.1"/>
</dbReference>
<keyword evidence="1" id="KW-1133">Transmembrane helix</keyword>
<feature type="transmembrane region" description="Helical" evidence="1">
    <location>
        <begin position="149"/>
        <end position="167"/>
    </location>
</feature>
<dbReference type="HOGENOM" id="CLU_1608005_0_0_9"/>
<organism evidence="2 3">
    <name type="scientific">Desulfofarcimen acetoxidans (strain ATCC 49208 / DSM 771 / KCTC 5769 / VKM B-1644 / 5575)</name>
    <name type="common">Desulfotomaculum acetoxidans</name>
    <dbReference type="NCBI Taxonomy" id="485916"/>
    <lineage>
        <taxon>Bacteria</taxon>
        <taxon>Bacillati</taxon>
        <taxon>Bacillota</taxon>
        <taxon>Clostridia</taxon>
        <taxon>Eubacteriales</taxon>
        <taxon>Peptococcaceae</taxon>
        <taxon>Desulfofarcimen</taxon>
    </lineage>
</organism>
<keyword evidence="1" id="KW-0472">Membrane</keyword>
<reference evidence="2 3" key="1">
    <citation type="journal article" date="2009" name="Stand. Genomic Sci.">
        <title>Complete genome sequence of Desulfotomaculum acetoxidans type strain (5575).</title>
        <authorList>
            <person name="Spring S."/>
            <person name="Lapidus A."/>
            <person name="Schroder M."/>
            <person name="Gleim D."/>
            <person name="Sims D."/>
            <person name="Meincke L."/>
            <person name="Glavina Del Rio T."/>
            <person name="Tice H."/>
            <person name="Copeland A."/>
            <person name="Cheng J.F."/>
            <person name="Lucas S."/>
            <person name="Chen F."/>
            <person name="Nolan M."/>
            <person name="Bruce D."/>
            <person name="Goodwin L."/>
            <person name="Pitluck S."/>
            <person name="Ivanova N."/>
            <person name="Mavromatis K."/>
            <person name="Mikhailova N."/>
            <person name="Pati A."/>
            <person name="Chen A."/>
            <person name="Palaniappan K."/>
            <person name="Land M."/>
            <person name="Hauser L."/>
            <person name="Chang Y.J."/>
            <person name="Jeffries C.D."/>
            <person name="Chain P."/>
            <person name="Saunders E."/>
            <person name="Brettin T."/>
            <person name="Detter J.C."/>
            <person name="Goker M."/>
            <person name="Bristow J."/>
            <person name="Eisen J.A."/>
            <person name="Markowitz V."/>
            <person name="Hugenholtz P."/>
            <person name="Kyrpides N.C."/>
            <person name="Klenk H.P."/>
            <person name="Han C."/>
        </authorList>
    </citation>
    <scope>NUCLEOTIDE SEQUENCE [LARGE SCALE GENOMIC DNA]</scope>
    <source>
        <strain evidence="3">ATCC 49208 / DSM 771 / VKM B-1644</strain>
    </source>
</reference>
<gene>
    <name evidence="2" type="ordered locus">Dtox_1930</name>
</gene>
<dbReference type="eggNOG" id="ENOG5032X8R">
    <property type="taxonomic scope" value="Bacteria"/>
</dbReference>
<sequence>MKHDKLYNIIFPIWILLFFPPLIFITLIGNFIIDSLVMLACFFIYKLSDTHNDLKIFYKNNILKVWMYGFLADIMGTVILFAIGTLGDFLGLPYELISAIYFDPFSHLGGVIIIIFAMLVASYFIYLFNYRIVFQKQILDEQLRFKVSLTIAIVTIPWTFLLPSKWFY</sequence>
<feature type="transmembrane region" description="Helical" evidence="1">
    <location>
        <begin position="65"/>
        <end position="87"/>
    </location>
</feature>
<name>C8VY88_DESAS</name>
<feature type="transmembrane region" description="Helical" evidence="1">
    <location>
        <begin position="107"/>
        <end position="128"/>
    </location>
</feature>
<evidence type="ECO:0000313" key="2">
    <source>
        <dbReference type="EMBL" id="ACV62769.1"/>
    </source>
</evidence>
<evidence type="ECO:0000256" key="1">
    <source>
        <dbReference type="SAM" id="Phobius"/>
    </source>
</evidence>
<dbReference type="AlphaFoldDB" id="C8VY88"/>
<feature type="transmembrane region" description="Helical" evidence="1">
    <location>
        <begin position="12"/>
        <end position="45"/>
    </location>
</feature>
<dbReference type="OrthoDB" id="2085510at2"/>
<dbReference type="Proteomes" id="UP000002217">
    <property type="component" value="Chromosome"/>
</dbReference>
<dbReference type="KEGG" id="dae:Dtox_1930"/>
<accession>C8VY88</accession>
<dbReference type="EMBL" id="CP001720">
    <property type="protein sequence ID" value="ACV62769.1"/>
    <property type="molecule type" value="Genomic_DNA"/>
</dbReference>
<proteinExistence type="predicted"/>
<protein>
    <submittedName>
        <fullName evidence="2">Uncharacterized protein</fullName>
    </submittedName>
</protein>